<name>A0A0E0BYL7_9ORYZ</name>
<dbReference type="AlphaFoldDB" id="A0A0E0BYL7"/>
<dbReference type="Gramene" id="OMERI01G06370.1">
    <property type="protein sequence ID" value="OMERI01G06370.1"/>
    <property type="gene ID" value="OMERI01G06370"/>
</dbReference>
<reference evidence="1" key="1">
    <citation type="submission" date="2015-04" db="UniProtKB">
        <authorList>
            <consortium name="EnsemblPlants"/>
        </authorList>
    </citation>
    <scope>IDENTIFICATION</scope>
</reference>
<sequence length="59" mass="5997">MVLSVGNSAPEPVALSRFGRIPPQQAFCLAAWGGGTSVPGKMALSVGNSMPEPVALRST</sequence>
<reference evidence="1" key="2">
    <citation type="submission" date="2018-05" db="EMBL/GenBank/DDBJ databases">
        <title>OmerRS3 (Oryza meridionalis Reference Sequence Version 3).</title>
        <authorList>
            <person name="Zhang J."/>
            <person name="Kudrna D."/>
            <person name="Lee S."/>
            <person name="Talag J."/>
            <person name="Welchert J."/>
            <person name="Wing R.A."/>
        </authorList>
    </citation>
    <scope>NUCLEOTIDE SEQUENCE [LARGE SCALE GENOMIC DNA]</scope>
    <source>
        <strain evidence="1">cv. OR44</strain>
    </source>
</reference>
<proteinExistence type="predicted"/>
<dbReference type="HOGENOM" id="CLU_2964801_0_0_1"/>
<evidence type="ECO:0000313" key="1">
    <source>
        <dbReference type="EnsemblPlants" id="OMERI01G06370.1"/>
    </source>
</evidence>
<dbReference type="Proteomes" id="UP000008021">
    <property type="component" value="Chromosome 1"/>
</dbReference>
<accession>A0A0E0BYL7</accession>
<dbReference type="EnsemblPlants" id="OMERI01G06370.1">
    <property type="protein sequence ID" value="OMERI01G06370.1"/>
    <property type="gene ID" value="OMERI01G06370"/>
</dbReference>
<protein>
    <submittedName>
        <fullName evidence="1">Uncharacterized protein</fullName>
    </submittedName>
</protein>
<keyword evidence="2" id="KW-1185">Reference proteome</keyword>
<evidence type="ECO:0000313" key="2">
    <source>
        <dbReference type="Proteomes" id="UP000008021"/>
    </source>
</evidence>
<organism evidence="1">
    <name type="scientific">Oryza meridionalis</name>
    <dbReference type="NCBI Taxonomy" id="40149"/>
    <lineage>
        <taxon>Eukaryota</taxon>
        <taxon>Viridiplantae</taxon>
        <taxon>Streptophyta</taxon>
        <taxon>Embryophyta</taxon>
        <taxon>Tracheophyta</taxon>
        <taxon>Spermatophyta</taxon>
        <taxon>Magnoliopsida</taxon>
        <taxon>Liliopsida</taxon>
        <taxon>Poales</taxon>
        <taxon>Poaceae</taxon>
        <taxon>BOP clade</taxon>
        <taxon>Oryzoideae</taxon>
        <taxon>Oryzeae</taxon>
        <taxon>Oryzinae</taxon>
        <taxon>Oryza</taxon>
    </lineage>
</organism>